<dbReference type="Proteomes" id="UP000054018">
    <property type="component" value="Unassembled WGS sequence"/>
</dbReference>
<organism evidence="1 2">
    <name type="scientific">Pisolithus microcarpus 441</name>
    <dbReference type="NCBI Taxonomy" id="765257"/>
    <lineage>
        <taxon>Eukaryota</taxon>
        <taxon>Fungi</taxon>
        <taxon>Dikarya</taxon>
        <taxon>Basidiomycota</taxon>
        <taxon>Agaricomycotina</taxon>
        <taxon>Agaricomycetes</taxon>
        <taxon>Agaricomycetidae</taxon>
        <taxon>Boletales</taxon>
        <taxon>Sclerodermatineae</taxon>
        <taxon>Pisolithaceae</taxon>
        <taxon>Pisolithus</taxon>
    </lineage>
</organism>
<accession>A0A0D0A3L1</accession>
<evidence type="ECO:0000313" key="1">
    <source>
        <dbReference type="EMBL" id="KIK26633.1"/>
    </source>
</evidence>
<dbReference type="EMBL" id="KN833700">
    <property type="protein sequence ID" value="KIK26633.1"/>
    <property type="molecule type" value="Genomic_DNA"/>
</dbReference>
<gene>
    <name evidence="1" type="ORF">PISMIDRAFT_675517</name>
</gene>
<reference evidence="2" key="2">
    <citation type="submission" date="2015-01" db="EMBL/GenBank/DDBJ databases">
        <title>Evolutionary Origins and Diversification of the Mycorrhizal Mutualists.</title>
        <authorList>
            <consortium name="DOE Joint Genome Institute"/>
            <consortium name="Mycorrhizal Genomics Consortium"/>
            <person name="Kohler A."/>
            <person name="Kuo A."/>
            <person name="Nagy L.G."/>
            <person name="Floudas D."/>
            <person name="Copeland A."/>
            <person name="Barry K.W."/>
            <person name="Cichocki N."/>
            <person name="Veneault-Fourrey C."/>
            <person name="LaButti K."/>
            <person name="Lindquist E.A."/>
            <person name="Lipzen A."/>
            <person name="Lundell T."/>
            <person name="Morin E."/>
            <person name="Murat C."/>
            <person name="Riley R."/>
            <person name="Ohm R."/>
            <person name="Sun H."/>
            <person name="Tunlid A."/>
            <person name="Henrissat B."/>
            <person name="Grigoriev I.V."/>
            <person name="Hibbett D.S."/>
            <person name="Martin F."/>
        </authorList>
    </citation>
    <scope>NUCLEOTIDE SEQUENCE [LARGE SCALE GENOMIC DNA]</scope>
    <source>
        <strain evidence="2">441</strain>
    </source>
</reference>
<proteinExistence type="predicted"/>
<reference evidence="1 2" key="1">
    <citation type="submission" date="2014-04" db="EMBL/GenBank/DDBJ databases">
        <authorList>
            <consortium name="DOE Joint Genome Institute"/>
            <person name="Kuo A."/>
            <person name="Kohler A."/>
            <person name="Costa M.D."/>
            <person name="Nagy L.G."/>
            <person name="Floudas D."/>
            <person name="Copeland A."/>
            <person name="Barry K.W."/>
            <person name="Cichocki N."/>
            <person name="Veneault-Fourrey C."/>
            <person name="LaButti K."/>
            <person name="Lindquist E.A."/>
            <person name="Lipzen A."/>
            <person name="Lundell T."/>
            <person name="Morin E."/>
            <person name="Murat C."/>
            <person name="Sun H."/>
            <person name="Tunlid A."/>
            <person name="Henrissat B."/>
            <person name="Grigoriev I.V."/>
            <person name="Hibbett D.S."/>
            <person name="Martin F."/>
            <person name="Nordberg H.P."/>
            <person name="Cantor M.N."/>
            <person name="Hua S.X."/>
        </authorList>
    </citation>
    <scope>NUCLEOTIDE SEQUENCE [LARGE SCALE GENOMIC DNA]</scope>
    <source>
        <strain evidence="1 2">441</strain>
    </source>
</reference>
<sequence length="90" mass="10245">MGCGQVEGLENHFSSILEFLGVICRTSSIRKCLQKSALLDEACSDAFTYRILFEGIIFIVSDDNSHATKNSFPIRPRVDMWREYDVPLIE</sequence>
<dbReference type="AlphaFoldDB" id="A0A0D0A3L1"/>
<name>A0A0D0A3L1_9AGAM</name>
<protein>
    <submittedName>
        <fullName evidence="1">Uncharacterized protein</fullName>
    </submittedName>
</protein>
<dbReference type="HOGENOM" id="CLU_2441693_0_0_1"/>
<keyword evidence="2" id="KW-1185">Reference proteome</keyword>
<evidence type="ECO:0000313" key="2">
    <source>
        <dbReference type="Proteomes" id="UP000054018"/>
    </source>
</evidence>